<organism evidence="1">
    <name type="scientific">bioreactor metagenome</name>
    <dbReference type="NCBI Taxonomy" id="1076179"/>
    <lineage>
        <taxon>unclassified sequences</taxon>
        <taxon>metagenomes</taxon>
        <taxon>ecological metagenomes</taxon>
    </lineage>
</organism>
<sequence length="50" mass="5775">MKRNTDITTPISSDAKRLYSLSGEICFAYTKTTLFKVAKITYELFEDESF</sequence>
<proteinExistence type="predicted"/>
<dbReference type="EMBL" id="VSSQ01002611">
    <property type="protein sequence ID" value="MPM16439.1"/>
    <property type="molecule type" value="Genomic_DNA"/>
</dbReference>
<gene>
    <name evidence="1" type="ORF">SDC9_62819</name>
</gene>
<reference evidence="1" key="1">
    <citation type="submission" date="2019-08" db="EMBL/GenBank/DDBJ databases">
        <authorList>
            <person name="Kucharzyk K."/>
            <person name="Murdoch R.W."/>
            <person name="Higgins S."/>
            <person name="Loffler F."/>
        </authorList>
    </citation>
    <scope>NUCLEOTIDE SEQUENCE</scope>
</reference>
<protein>
    <submittedName>
        <fullName evidence="1">Uncharacterized protein</fullName>
    </submittedName>
</protein>
<dbReference type="AlphaFoldDB" id="A0A644XK11"/>
<evidence type="ECO:0000313" key="1">
    <source>
        <dbReference type="EMBL" id="MPM16439.1"/>
    </source>
</evidence>
<comment type="caution">
    <text evidence="1">The sequence shown here is derived from an EMBL/GenBank/DDBJ whole genome shotgun (WGS) entry which is preliminary data.</text>
</comment>
<name>A0A644XK11_9ZZZZ</name>
<accession>A0A644XK11</accession>